<evidence type="ECO:0000313" key="1">
    <source>
        <dbReference type="EMBL" id="GAG84029.1"/>
    </source>
</evidence>
<sequence length="41" mass="4541">MELEKQCTPNPEIAISIYLKNQTSEAPITNYTSLICGISLL</sequence>
<reference evidence="1" key="1">
    <citation type="journal article" date="2014" name="Front. Microbiol.">
        <title>High frequency of phylogenetically diverse reductive dehalogenase-homologous genes in deep subseafloor sedimentary metagenomes.</title>
        <authorList>
            <person name="Kawai M."/>
            <person name="Futagami T."/>
            <person name="Toyoda A."/>
            <person name="Takaki Y."/>
            <person name="Nishi S."/>
            <person name="Hori S."/>
            <person name="Arai W."/>
            <person name="Tsubouchi T."/>
            <person name="Morono Y."/>
            <person name="Uchiyama I."/>
            <person name="Ito T."/>
            <person name="Fujiyama A."/>
            <person name="Inagaki F."/>
            <person name="Takami H."/>
        </authorList>
    </citation>
    <scope>NUCLEOTIDE SEQUENCE</scope>
    <source>
        <strain evidence="1">Expedition CK06-06</strain>
    </source>
</reference>
<protein>
    <submittedName>
        <fullName evidence="1">Uncharacterized protein</fullName>
    </submittedName>
</protein>
<dbReference type="AlphaFoldDB" id="X1AN29"/>
<organism evidence="1">
    <name type="scientific">marine sediment metagenome</name>
    <dbReference type="NCBI Taxonomy" id="412755"/>
    <lineage>
        <taxon>unclassified sequences</taxon>
        <taxon>metagenomes</taxon>
        <taxon>ecological metagenomes</taxon>
    </lineage>
</organism>
<gene>
    <name evidence="1" type="ORF">S01H4_24236</name>
</gene>
<accession>X1AN29</accession>
<proteinExistence type="predicted"/>
<comment type="caution">
    <text evidence="1">The sequence shown here is derived from an EMBL/GenBank/DDBJ whole genome shotgun (WGS) entry which is preliminary data.</text>
</comment>
<feature type="non-terminal residue" evidence="1">
    <location>
        <position position="41"/>
    </location>
</feature>
<dbReference type="EMBL" id="BART01011356">
    <property type="protein sequence ID" value="GAG84029.1"/>
    <property type="molecule type" value="Genomic_DNA"/>
</dbReference>
<name>X1AN29_9ZZZZ</name>